<dbReference type="GeneID" id="73531560"/>
<keyword evidence="3" id="KW-1185">Reference proteome</keyword>
<sequence length="46" mass="5339">MRTNALEYTERRLIIPDDVEIPGETGPSRTQPPDTWRPRVTMDTPE</sequence>
<evidence type="ECO:0000256" key="1">
    <source>
        <dbReference type="SAM" id="MobiDB-lite"/>
    </source>
</evidence>
<dbReference type="Proteomes" id="UP001321047">
    <property type="component" value="Unassembled WGS sequence"/>
</dbReference>
<feature type="region of interest" description="Disordered" evidence="1">
    <location>
        <begin position="18"/>
        <end position="46"/>
    </location>
</feature>
<dbReference type="InterPro" id="IPR058321">
    <property type="entry name" value="DUF8008"/>
</dbReference>
<gene>
    <name evidence="2" type="ORF">OB919_20130</name>
</gene>
<reference evidence="2 3" key="1">
    <citation type="submission" date="2022-09" db="EMBL/GenBank/DDBJ databases">
        <title>Enrichment on poylsaccharides allowed isolation of novel metabolic and taxonomic groups of Haloarchaea.</title>
        <authorList>
            <person name="Sorokin D.Y."/>
            <person name="Elcheninov A.G."/>
            <person name="Khizhniak T.V."/>
            <person name="Kolganova T.V."/>
            <person name="Kublanov I.V."/>
        </authorList>
    </citation>
    <scope>NUCLEOTIDE SEQUENCE [LARGE SCALE GENOMIC DNA]</scope>
    <source>
        <strain evidence="2 3">AArc-curdl1</strain>
    </source>
</reference>
<proteinExistence type="predicted"/>
<dbReference type="RefSeq" id="WP_254810531.1">
    <property type="nucleotide sequence ID" value="NZ_JAOPJZ010000035.1"/>
</dbReference>
<dbReference type="EMBL" id="JAOPJZ010000035">
    <property type="protein sequence ID" value="MCU4754259.1"/>
    <property type="molecule type" value="Genomic_DNA"/>
</dbReference>
<protein>
    <submittedName>
        <fullName evidence="2">Uncharacterized protein</fullName>
    </submittedName>
</protein>
<name>A0AAP2ZBL6_9EURY</name>
<comment type="caution">
    <text evidence="2">The sequence shown here is derived from an EMBL/GenBank/DDBJ whole genome shotgun (WGS) entry which is preliminary data.</text>
</comment>
<evidence type="ECO:0000313" key="2">
    <source>
        <dbReference type="EMBL" id="MCU4754259.1"/>
    </source>
</evidence>
<evidence type="ECO:0000313" key="3">
    <source>
        <dbReference type="Proteomes" id="UP001321047"/>
    </source>
</evidence>
<dbReference type="AlphaFoldDB" id="A0AAP2ZBL6"/>
<dbReference type="Pfam" id="PF26032">
    <property type="entry name" value="DUF8008"/>
    <property type="match status" value="1"/>
</dbReference>
<accession>A0AAP2ZBL6</accession>
<organism evidence="2 3">
    <name type="scientific">Natronosalvus hydrolyticus</name>
    <dbReference type="NCBI Taxonomy" id="2979988"/>
    <lineage>
        <taxon>Archaea</taxon>
        <taxon>Methanobacteriati</taxon>
        <taxon>Methanobacteriota</taxon>
        <taxon>Stenosarchaea group</taxon>
        <taxon>Halobacteria</taxon>
        <taxon>Halobacteriales</taxon>
        <taxon>Natrialbaceae</taxon>
        <taxon>Natronosalvus</taxon>
    </lineage>
</organism>